<gene>
    <name evidence="2" type="ORF">CCY01nite_00930</name>
</gene>
<name>A0A512RDQ3_9BACT</name>
<feature type="transmembrane region" description="Helical" evidence="1">
    <location>
        <begin position="6"/>
        <end position="25"/>
    </location>
</feature>
<keyword evidence="1" id="KW-1133">Transmembrane helix</keyword>
<keyword evidence="1" id="KW-0812">Transmembrane</keyword>
<evidence type="ECO:0000256" key="1">
    <source>
        <dbReference type="SAM" id="Phobius"/>
    </source>
</evidence>
<sequence length="187" mass="22192">MQMRLVLYNIFITLTILVFIGCRPMKTNFTVAELRWLDIYNVGDTLIYKSSNGRFDTSYIIGKKIYYPEYIPIEVHNKYLPHTGVVTYKNRNLVYRPDGEKLIYMYKAYPDKQTRLMIDYLNSSVTILDLTTGSIEKYKKGNTYEFNAYHRNGKPGEPNRIFWHEKLGIIKYITNDSTIWERINISR</sequence>
<protein>
    <recommendedName>
        <fullName evidence="4">Lipoprotein</fullName>
    </recommendedName>
</protein>
<reference evidence="2 3" key="1">
    <citation type="submission" date="2019-07" db="EMBL/GenBank/DDBJ databases">
        <title>Whole genome shotgun sequence of Chitinophaga cymbidii NBRC 109752.</title>
        <authorList>
            <person name="Hosoyama A."/>
            <person name="Uohara A."/>
            <person name="Ohji S."/>
            <person name="Ichikawa N."/>
        </authorList>
    </citation>
    <scope>NUCLEOTIDE SEQUENCE [LARGE SCALE GENOMIC DNA]</scope>
    <source>
        <strain evidence="2 3">NBRC 109752</strain>
    </source>
</reference>
<dbReference type="AlphaFoldDB" id="A0A512RDQ3"/>
<evidence type="ECO:0000313" key="2">
    <source>
        <dbReference type="EMBL" id="GEP93833.1"/>
    </source>
</evidence>
<keyword evidence="3" id="KW-1185">Reference proteome</keyword>
<evidence type="ECO:0000313" key="3">
    <source>
        <dbReference type="Proteomes" id="UP000321436"/>
    </source>
</evidence>
<organism evidence="2 3">
    <name type="scientific">Chitinophaga cymbidii</name>
    <dbReference type="NCBI Taxonomy" id="1096750"/>
    <lineage>
        <taxon>Bacteria</taxon>
        <taxon>Pseudomonadati</taxon>
        <taxon>Bacteroidota</taxon>
        <taxon>Chitinophagia</taxon>
        <taxon>Chitinophagales</taxon>
        <taxon>Chitinophagaceae</taxon>
        <taxon>Chitinophaga</taxon>
    </lineage>
</organism>
<evidence type="ECO:0008006" key="4">
    <source>
        <dbReference type="Google" id="ProtNLM"/>
    </source>
</evidence>
<dbReference type="EMBL" id="BKAU01000001">
    <property type="protein sequence ID" value="GEP93833.1"/>
    <property type="molecule type" value="Genomic_DNA"/>
</dbReference>
<proteinExistence type="predicted"/>
<keyword evidence="1" id="KW-0472">Membrane</keyword>
<accession>A0A512RDQ3</accession>
<dbReference type="PROSITE" id="PS51257">
    <property type="entry name" value="PROKAR_LIPOPROTEIN"/>
    <property type="match status" value="1"/>
</dbReference>
<comment type="caution">
    <text evidence="2">The sequence shown here is derived from an EMBL/GenBank/DDBJ whole genome shotgun (WGS) entry which is preliminary data.</text>
</comment>
<dbReference type="Proteomes" id="UP000321436">
    <property type="component" value="Unassembled WGS sequence"/>
</dbReference>